<evidence type="ECO:0000313" key="3">
    <source>
        <dbReference type="Proteomes" id="UP000249115"/>
    </source>
</evidence>
<dbReference type="AlphaFoldDB" id="A0A2W7RA19"/>
<reference evidence="2 4" key="2">
    <citation type="submission" date="2019-08" db="EMBL/GenBank/DDBJ databases">
        <title>Genome of Algoriphagus ratkowskyi IC026.</title>
        <authorList>
            <person name="Bowman J.P."/>
        </authorList>
    </citation>
    <scope>NUCLEOTIDE SEQUENCE [LARGE SCALE GENOMIC DNA]</scope>
    <source>
        <strain evidence="2 4">IC026</strain>
    </source>
</reference>
<keyword evidence="4" id="KW-1185">Reference proteome</keyword>
<comment type="caution">
    <text evidence="1">The sequence shown here is derived from an EMBL/GenBank/DDBJ whole genome shotgun (WGS) entry which is preliminary data.</text>
</comment>
<sequence length="210" mass="24363">MRKMDVVGLQSEFFKKYGFALIHSHLLFEKVFPHGKQVIFVHFTEGLKDINIEYHLAIRINAVEELVQKFLPSPLSYAEQSITIAQTPDKLGNIYPKKITVSDEIDLSKIINDVEEFFLNTGFAWLDQMIDPKYLEQEFLRQSENLMHDCNLVESAFRSTAVSKLYNGQDYPILRQAFLETIHSQEFTPFTIASFLQFLDYLDKLDQVAA</sequence>
<dbReference type="OrthoDB" id="825031at2"/>
<reference evidence="1 3" key="1">
    <citation type="submission" date="2018-06" db="EMBL/GenBank/DDBJ databases">
        <title>Genomic Encyclopedia of Archaeal and Bacterial Type Strains, Phase II (KMG-II): from individual species to whole genera.</title>
        <authorList>
            <person name="Goeker M."/>
        </authorList>
    </citation>
    <scope>NUCLEOTIDE SEQUENCE [LARGE SCALE GENOMIC DNA]</scope>
    <source>
        <strain evidence="1 3">DSM 22686</strain>
    </source>
</reference>
<gene>
    <name evidence="2" type="ORF">ESW18_01450</name>
    <name evidence="1" type="ORF">LV84_02040</name>
</gene>
<dbReference type="Proteomes" id="UP000249115">
    <property type="component" value="Unassembled WGS sequence"/>
</dbReference>
<dbReference type="Proteomes" id="UP000321927">
    <property type="component" value="Unassembled WGS sequence"/>
</dbReference>
<dbReference type="EMBL" id="VORV01000001">
    <property type="protein sequence ID" value="TXD79824.1"/>
    <property type="molecule type" value="Genomic_DNA"/>
</dbReference>
<organism evidence="1 3">
    <name type="scientific">Algoriphagus ratkowskyi</name>
    <dbReference type="NCBI Taxonomy" id="57028"/>
    <lineage>
        <taxon>Bacteria</taxon>
        <taxon>Pseudomonadati</taxon>
        <taxon>Bacteroidota</taxon>
        <taxon>Cytophagia</taxon>
        <taxon>Cytophagales</taxon>
        <taxon>Cyclobacteriaceae</taxon>
        <taxon>Algoriphagus</taxon>
    </lineage>
</organism>
<evidence type="ECO:0000313" key="4">
    <source>
        <dbReference type="Proteomes" id="UP000321927"/>
    </source>
</evidence>
<proteinExistence type="predicted"/>
<evidence type="ECO:0000313" key="1">
    <source>
        <dbReference type="EMBL" id="PZX56911.1"/>
    </source>
</evidence>
<evidence type="ECO:0000313" key="2">
    <source>
        <dbReference type="EMBL" id="TXD79824.1"/>
    </source>
</evidence>
<dbReference type="RefSeq" id="WP_143244203.1">
    <property type="nucleotide sequence ID" value="NZ_MSSV01000008.1"/>
</dbReference>
<accession>A0A2W7RA19</accession>
<protein>
    <submittedName>
        <fullName evidence="1">Uncharacterized protein</fullName>
    </submittedName>
</protein>
<dbReference type="EMBL" id="QKZU01000007">
    <property type="protein sequence ID" value="PZX56911.1"/>
    <property type="molecule type" value="Genomic_DNA"/>
</dbReference>
<name>A0A2W7RA19_9BACT</name>